<dbReference type="Proteomes" id="UP000005143">
    <property type="component" value="Unassembled WGS sequence"/>
</dbReference>
<evidence type="ECO:0000256" key="1">
    <source>
        <dbReference type="SAM" id="Phobius"/>
    </source>
</evidence>
<dbReference type="EMBL" id="AGUD01000246">
    <property type="protein sequence ID" value="EHN09956.1"/>
    <property type="molecule type" value="Genomic_DNA"/>
</dbReference>
<feature type="transmembrane region" description="Helical" evidence="1">
    <location>
        <begin position="79"/>
        <end position="100"/>
    </location>
</feature>
<comment type="caution">
    <text evidence="2">The sequence shown here is derived from an EMBL/GenBank/DDBJ whole genome shotgun (WGS) entry which is preliminary data.</text>
</comment>
<gene>
    <name evidence="2" type="ORF">PAI11_32420</name>
</gene>
<feature type="transmembrane region" description="Helical" evidence="1">
    <location>
        <begin position="41"/>
        <end position="59"/>
    </location>
</feature>
<sequence>MRTDPTENGGLFLGRRPGTAPLRYAALPDPGSTARRRIDRLIAAAMLLAMVLLTALVWGPLPMAAMWIASQLSSENVGLWILIAFVLVLAFVFGALILLRRVDQAWILVRRAGGHDQRNGVLSRVFAATTFVVVPGFSIWFLFLGGLLPTVGGL</sequence>
<feature type="transmembrane region" description="Helical" evidence="1">
    <location>
        <begin position="121"/>
        <end position="143"/>
    </location>
</feature>
<keyword evidence="3" id="KW-1185">Reference proteome</keyword>
<dbReference type="AlphaFoldDB" id="H0E8S8"/>
<organism evidence="2 3">
    <name type="scientific">Patulibacter medicamentivorans</name>
    <dbReference type="NCBI Taxonomy" id="1097667"/>
    <lineage>
        <taxon>Bacteria</taxon>
        <taxon>Bacillati</taxon>
        <taxon>Actinomycetota</taxon>
        <taxon>Thermoleophilia</taxon>
        <taxon>Solirubrobacterales</taxon>
        <taxon>Patulibacteraceae</taxon>
        <taxon>Patulibacter</taxon>
    </lineage>
</organism>
<dbReference type="OrthoDB" id="5244152at2"/>
<keyword evidence="1" id="KW-0812">Transmembrane</keyword>
<keyword evidence="1" id="KW-0472">Membrane</keyword>
<evidence type="ECO:0000313" key="3">
    <source>
        <dbReference type="Proteomes" id="UP000005143"/>
    </source>
</evidence>
<name>H0E8S8_9ACTN</name>
<proteinExistence type="predicted"/>
<reference evidence="2 3" key="1">
    <citation type="journal article" date="2013" name="Biodegradation">
        <title>Quantitative proteomic analysis of ibuprofen-degrading Patulibacter sp. strain I11.</title>
        <authorList>
            <person name="Almeida B."/>
            <person name="Kjeldal H."/>
            <person name="Lolas I."/>
            <person name="Knudsen A.D."/>
            <person name="Carvalho G."/>
            <person name="Nielsen K.L."/>
            <person name="Barreto Crespo M.T."/>
            <person name="Stensballe A."/>
            <person name="Nielsen J.L."/>
        </authorList>
    </citation>
    <scope>NUCLEOTIDE SEQUENCE [LARGE SCALE GENOMIC DNA]</scope>
    <source>
        <strain evidence="2 3">I11</strain>
    </source>
</reference>
<accession>H0E8S8</accession>
<keyword evidence="1" id="KW-1133">Transmembrane helix</keyword>
<protein>
    <submittedName>
        <fullName evidence="2">Uncharacterized protein</fullName>
    </submittedName>
</protein>
<evidence type="ECO:0000313" key="2">
    <source>
        <dbReference type="EMBL" id="EHN09956.1"/>
    </source>
</evidence>
<dbReference type="RefSeq" id="WP_007577118.1">
    <property type="nucleotide sequence ID" value="NZ_AGUD01000246.1"/>
</dbReference>